<evidence type="ECO:0000313" key="3">
    <source>
        <dbReference type="Proteomes" id="UP000699042"/>
    </source>
</evidence>
<evidence type="ECO:0000256" key="1">
    <source>
        <dbReference type="SAM" id="MobiDB-lite"/>
    </source>
</evidence>
<feature type="compositionally biased region" description="Basic and acidic residues" evidence="1">
    <location>
        <begin position="72"/>
        <end position="82"/>
    </location>
</feature>
<reference evidence="2" key="1">
    <citation type="submission" date="2021-05" db="EMBL/GenBank/DDBJ databases">
        <title>Comparative genomics of three Colletotrichum scovillei strains and genetic complementation revealed genes involved fungal growth and virulence on chili pepper.</title>
        <authorList>
            <person name="Hsieh D.-K."/>
            <person name="Chuang S.-C."/>
            <person name="Chen C.-Y."/>
            <person name="Chao Y.-T."/>
            <person name="Lu M.-Y.J."/>
            <person name="Lee M.-H."/>
            <person name="Shih M.-C."/>
        </authorList>
    </citation>
    <scope>NUCLEOTIDE SEQUENCE</scope>
    <source>
        <strain evidence="2">Coll-153</strain>
    </source>
</reference>
<evidence type="ECO:0000313" key="2">
    <source>
        <dbReference type="EMBL" id="KAG7053437.1"/>
    </source>
</evidence>
<dbReference type="Proteomes" id="UP000699042">
    <property type="component" value="Unassembled WGS sequence"/>
</dbReference>
<gene>
    <name evidence="2" type="ORF">JMJ77_000525</name>
</gene>
<proteinExistence type="predicted"/>
<keyword evidence="3" id="KW-1185">Reference proteome</keyword>
<dbReference type="AlphaFoldDB" id="A0A9P7UHF5"/>
<name>A0A9P7UHF5_9PEZI</name>
<protein>
    <submittedName>
        <fullName evidence="2">Uncharacterized protein</fullName>
    </submittedName>
</protein>
<comment type="caution">
    <text evidence="2">The sequence shown here is derived from an EMBL/GenBank/DDBJ whole genome shotgun (WGS) entry which is preliminary data.</text>
</comment>
<organism evidence="2 3">
    <name type="scientific">Colletotrichum scovillei</name>
    <dbReference type="NCBI Taxonomy" id="1209932"/>
    <lineage>
        <taxon>Eukaryota</taxon>
        <taxon>Fungi</taxon>
        <taxon>Dikarya</taxon>
        <taxon>Ascomycota</taxon>
        <taxon>Pezizomycotina</taxon>
        <taxon>Sordariomycetes</taxon>
        <taxon>Hypocreomycetidae</taxon>
        <taxon>Glomerellales</taxon>
        <taxon>Glomerellaceae</taxon>
        <taxon>Colletotrichum</taxon>
        <taxon>Colletotrichum acutatum species complex</taxon>
    </lineage>
</organism>
<feature type="region of interest" description="Disordered" evidence="1">
    <location>
        <begin position="1"/>
        <end position="20"/>
    </location>
</feature>
<dbReference type="EMBL" id="JAESDN010000003">
    <property type="protein sequence ID" value="KAG7053437.1"/>
    <property type="molecule type" value="Genomic_DNA"/>
</dbReference>
<accession>A0A9P7UHF5</accession>
<feature type="region of interest" description="Disordered" evidence="1">
    <location>
        <begin position="58"/>
        <end position="82"/>
    </location>
</feature>
<sequence>MDASPAHASGGPLKKAIRRGRDRLLRHDFSQERLGTHSLTYCRLSALRAAGAYFDKDRASPGRGQLTSSRHMMADAERSRAGRRGWRDQILRDDDDIDCSRGVLEAIPLAASACSPSAG</sequence>